<feature type="binding site" evidence="12">
    <location>
        <position position="151"/>
    </location>
    <ligand>
        <name>UDP-N-acetyl-alpha-D-muramoyl-L-alanyl-D-glutamate</name>
        <dbReference type="ChEBI" id="CHEBI:83900"/>
    </ligand>
</feature>
<comment type="caution">
    <text evidence="17">The sequence shown here is derived from an EMBL/GenBank/DDBJ whole genome shotgun (WGS) entry which is preliminary data.</text>
</comment>
<dbReference type="GO" id="GO:0000287">
    <property type="term" value="F:magnesium ion binding"/>
    <property type="evidence" value="ECO:0007669"/>
    <property type="project" value="UniProtKB-UniRule"/>
</dbReference>
<dbReference type="EC" id="6.3.2.13" evidence="12"/>
<dbReference type="Proteomes" id="UP000462363">
    <property type="component" value="Unassembled WGS sequence"/>
</dbReference>
<dbReference type="Gene3D" id="3.40.1190.10">
    <property type="entry name" value="Mur-like, catalytic domain"/>
    <property type="match status" value="1"/>
</dbReference>
<dbReference type="GO" id="GO:0005737">
    <property type="term" value="C:cytoplasm"/>
    <property type="evidence" value="ECO:0007669"/>
    <property type="project" value="UniProtKB-SubCell"/>
</dbReference>
<dbReference type="InterPro" id="IPR036615">
    <property type="entry name" value="Mur_ligase_C_dom_sf"/>
</dbReference>
<dbReference type="InterPro" id="IPR013221">
    <property type="entry name" value="Mur_ligase_cen"/>
</dbReference>
<gene>
    <name evidence="12" type="primary">murE</name>
    <name evidence="17" type="ORF">FYJ37_13985</name>
</gene>
<keyword evidence="3 12" id="KW-0963">Cytoplasm</keyword>
<comment type="subcellular location">
    <subcellularLocation>
        <location evidence="12 13">Cytoplasm</location>
    </subcellularLocation>
</comment>
<feature type="binding site" evidence="12">
    <location>
        <position position="187"/>
    </location>
    <ligand>
        <name>UDP-N-acetyl-alpha-D-muramoyl-L-alanyl-D-glutamate</name>
        <dbReference type="ChEBI" id="CHEBI:83900"/>
    </ligand>
</feature>
<feature type="binding site" evidence="12">
    <location>
        <position position="456"/>
    </location>
    <ligand>
        <name>meso-2,6-diaminopimelate</name>
        <dbReference type="ChEBI" id="CHEBI:57791"/>
    </ligand>
</feature>
<evidence type="ECO:0000313" key="17">
    <source>
        <dbReference type="EMBL" id="MSS41417.1"/>
    </source>
</evidence>
<feature type="binding site" evidence="12">
    <location>
        <position position="30"/>
    </location>
    <ligand>
        <name>UDP-N-acetyl-alpha-D-muramoyl-L-alanyl-D-glutamate</name>
        <dbReference type="ChEBI" id="CHEBI:83900"/>
    </ligand>
</feature>
<dbReference type="SUPFAM" id="SSF53244">
    <property type="entry name" value="MurD-like peptide ligases, peptide-binding domain"/>
    <property type="match status" value="1"/>
</dbReference>
<keyword evidence="9 12" id="KW-0573">Peptidoglycan synthesis</keyword>
<feature type="short sequence motif" description="Meso-diaminopimelate recognition motif" evidence="12">
    <location>
        <begin position="404"/>
        <end position="407"/>
    </location>
</feature>
<name>A0A844FAT7_CLOSV</name>
<evidence type="ECO:0000256" key="9">
    <source>
        <dbReference type="ARBA" id="ARBA00022984"/>
    </source>
</evidence>
<organism evidence="17 18">
    <name type="scientific">Clostridium scindens (strain JCM 10418 / VPI 12708)</name>
    <dbReference type="NCBI Taxonomy" id="29347"/>
    <lineage>
        <taxon>Bacteria</taxon>
        <taxon>Bacillati</taxon>
        <taxon>Bacillota</taxon>
        <taxon>Clostridia</taxon>
        <taxon>Lachnospirales</taxon>
        <taxon>Lachnospiraceae</taxon>
    </lineage>
</organism>
<keyword evidence="5 12" id="KW-0132">Cell division</keyword>
<dbReference type="Gene3D" id="3.40.1390.10">
    <property type="entry name" value="MurE/MurF, N-terminal domain"/>
    <property type="match status" value="1"/>
</dbReference>
<comment type="caution">
    <text evidence="12">Lacks conserved residue(s) required for the propagation of feature annotation.</text>
</comment>
<dbReference type="AlphaFoldDB" id="A0A844FAT7"/>
<feature type="binding site" evidence="12">
    <location>
        <begin position="110"/>
        <end position="116"/>
    </location>
    <ligand>
        <name>ATP</name>
        <dbReference type="ChEBI" id="CHEBI:30616"/>
    </ligand>
</feature>
<dbReference type="PANTHER" id="PTHR23135:SF4">
    <property type="entry name" value="UDP-N-ACETYLMURAMOYL-L-ALANYL-D-GLUTAMATE--2,6-DIAMINOPIMELATE LIGASE MURE HOMOLOG, CHLOROPLASTIC"/>
    <property type="match status" value="1"/>
</dbReference>
<feature type="binding site" evidence="12">
    <location>
        <position position="460"/>
    </location>
    <ligand>
        <name>meso-2,6-diaminopimelate</name>
        <dbReference type="ChEBI" id="CHEBI:57791"/>
    </ligand>
</feature>
<dbReference type="NCBIfam" id="NF001126">
    <property type="entry name" value="PRK00139.1-4"/>
    <property type="match status" value="1"/>
</dbReference>
<evidence type="ECO:0000256" key="7">
    <source>
        <dbReference type="ARBA" id="ARBA00022840"/>
    </source>
</evidence>
<dbReference type="GO" id="GO:0005524">
    <property type="term" value="F:ATP binding"/>
    <property type="evidence" value="ECO:0007669"/>
    <property type="project" value="UniProtKB-UniRule"/>
</dbReference>
<accession>A0A844FAT7</accession>
<sequence length="488" mass="54174">MKLTQLLERLEYEVRQGSDEVEVTQLNNDSRKVTEGSVFVCISGAVSDGHKYIDDVAAKGAAAVIVERPVEAPKGLTVIHVDDTRYALALMSAAYFGYPAEKLKVIGITGTKGKTTTTYMVKSILEGVGHKVGLIGTIEAIIGDKAIPANNTTPESYTIHQYFAQMAEAGCDSVVMEVSSQGLMLHRTAGIQFEIGIFTNLGEDHIGPNEHKDFEDYKRCKGILFTQCNLGIANVDDRWYEDVFKNATCKVETFGFSEKADLRATDVQHISRPGYLGVKYQVSGLMDFDVEIDIPGDFSVYNSLTAIAVCRHFDVPVENIKTALKVAKVKGRIEMVKVSDDFTLMIDYAHNAMSLESLLLTLRDYHPQRIVTVFGCGGNRSKTRRYEMGEVAGRLSDFTVITSDNPRFEEPQAIIDDIIVGMKKTDGKYISICDRKEAIKYVIENGQPGDVIILAGKGHETYQEIKGVKHDMDERVLIREILEELDVR</sequence>
<keyword evidence="8 12" id="KW-0133">Cell shape</keyword>
<comment type="function">
    <text evidence="12">Catalyzes the addition of meso-diaminopimelic acid to the nucleotide precursor UDP-N-acetylmuramoyl-L-alanyl-D-glutamate (UMAG) in the biosynthesis of bacterial cell-wall peptidoglycan.</text>
</comment>
<dbReference type="SUPFAM" id="SSF63418">
    <property type="entry name" value="MurE/MurF N-terminal domain"/>
    <property type="match status" value="1"/>
</dbReference>
<evidence type="ECO:0000256" key="3">
    <source>
        <dbReference type="ARBA" id="ARBA00022490"/>
    </source>
</evidence>
<evidence type="ECO:0000256" key="10">
    <source>
        <dbReference type="ARBA" id="ARBA00023306"/>
    </source>
</evidence>
<keyword evidence="6 12" id="KW-0547">Nucleotide-binding</keyword>
<evidence type="ECO:0000313" key="18">
    <source>
        <dbReference type="Proteomes" id="UP000462363"/>
    </source>
</evidence>
<dbReference type="UniPathway" id="UPA00219"/>
<dbReference type="InterPro" id="IPR018109">
    <property type="entry name" value="Folylpolyglutamate_synth_CS"/>
</dbReference>
<dbReference type="InterPro" id="IPR005761">
    <property type="entry name" value="UDP-N-AcMur-Glu-dNH2Pim_ligase"/>
</dbReference>
<dbReference type="GO" id="GO:0008765">
    <property type="term" value="F:UDP-N-acetylmuramoylalanyl-D-glutamate-2,6-diaminopimelate ligase activity"/>
    <property type="evidence" value="ECO:0007669"/>
    <property type="project" value="UniProtKB-UniRule"/>
</dbReference>
<feature type="modified residue" description="N6-carboxylysine" evidence="12">
    <location>
        <position position="221"/>
    </location>
</feature>
<comment type="pathway">
    <text evidence="1 12 13">Cell wall biogenesis; peptidoglycan biosynthesis.</text>
</comment>
<dbReference type="Pfam" id="PF08245">
    <property type="entry name" value="Mur_ligase_M"/>
    <property type="match status" value="1"/>
</dbReference>
<dbReference type="NCBIfam" id="TIGR01085">
    <property type="entry name" value="murE"/>
    <property type="match status" value="1"/>
</dbReference>
<evidence type="ECO:0000256" key="11">
    <source>
        <dbReference type="ARBA" id="ARBA00023316"/>
    </source>
</evidence>
<feature type="binding site" evidence="12">
    <location>
        <position position="380"/>
    </location>
    <ligand>
        <name>meso-2,6-diaminopimelate</name>
        <dbReference type="ChEBI" id="CHEBI:57791"/>
    </ligand>
</feature>
<feature type="binding site" evidence="12">
    <location>
        <begin position="404"/>
        <end position="407"/>
    </location>
    <ligand>
        <name>meso-2,6-diaminopimelate</name>
        <dbReference type="ChEBI" id="CHEBI:57791"/>
    </ligand>
</feature>
<keyword evidence="10 12" id="KW-0131">Cell cycle</keyword>
<feature type="domain" description="Mur ligase N-terminal catalytic" evidence="14">
    <location>
        <begin position="23"/>
        <end position="93"/>
    </location>
</feature>
<dbReference type="PANTHER" id="PTHR23135">
    <property type="entry name" value="MUR LIGASE FAMILY MEMBER"/>
    <property type="match status" value="1"/>
</dbReference>
<evidence type="ECO:0000256" key="8">
    <source>
        <dbReference type="ARBA" id="ARBA00022960"/>
    </source>
</evidence>
<dbReference type="InterPro" id="IPR004101">
    <property type="entry name" value="Mur_ligase_C"/>
</dbReference>
<feature type="binding site" evidence="12">
    <location>
        <position position="179"/>
    </location>
    <ligand>
        <name>UDP-N-acetyl-alpha-D-muramoyl-L-alanyl-D-glutamate</name>
        <dbReference type="ChEBI" id="CHEBI:83900"/>
    </ligand>
</feature>
<dbReference type="InterPro" id="IPR000713">
    <property type="entry name" value="Mur_ligase_N"/>
</dbReference>
<evidence type="ECO:0000256" key="6">
    <source>
        <dbReference type="ARBA" id="ARBA00022741"/>
    </source>
</evidence>
<comment type="catalytic activity">
    <reaction evidence="12">
        <text>UDP-N-acetyl-alpha-D-muramoyl-L-alanyl-D-glutamate + meso-2,6-diaminopimelate + ATP = UDP-N-acetyl-alpha-D-muramoyl-L-alanyl-gamma-D-glutamyl-meso-2,6-diaminopimelate + ADP + phosphate + H(+)</text>
        <dbReference type="Rhea" id="RHEA:23676"/>
        <dbReference type="ChEBI" id="CHEBI:15378"/>
        <dbReference type="ChEBI" id="CHEBI:30616"/>
        <dbReference type="ChEBI" id="CHEBI:43474"/>
        <dbReference type="ChEBI" id="CHEBI:57791"/>
        <dbReference type="ChEBI" id="CHEBI:83900"/>
        <dbReference type="ChEBI" id="CHEBI:83905"/>
        <dbReference type="ChEBI" id="CHEBI:456216"/>
        <dbReference type="EC" id="6.3.2.13"/>
    </reaction>
</comment>
<dbReference type="SUPFAM" id="SSF53623">
    <property type="entry name" value="MurD-like peptide ligases, catalytic domain"/>
    <property type="match status" value="1"/>
</dbReference>
<dbReference type="GO" id="GO:0051301">
    <property type="term" value="P:cell division"/>
    <property type="evidence" value="ECO:0007669"/>
    <property type="project" value="UniProtKB-KW"/>
</dbReference>
<dbReference type="Gene3D" id="3.90.190.20">
    <property type="entry name" value="Mur ligase, C-terminal domain"/>
    <property type="match status" value="1"/>
</dbReference>
<evidence type="ECO:0000259" key="14">
    <source>
        <dbReference type="Pfam" id="PF01225"/>
    </source>
</evidence>
<evidence type="ECO:0000256" key="2">
    <source>
        <dbReference type="ARBA" id="ARBA00005898"/>
    </source>
</evidence>
<dbReference type="GO" id="GO:0009252">
    <property type="term" value="P:peptidoglycan biosynthetic process"/>
    <property type="evidence" value="ECO:0007669"/>
    <property type="project" value="UniProtKB-UniRule"/>
</dbReference>
<dbReference type="PROSITE" id="PS01011">
    <property type="entry name" value="FOLYLPOLYGLU_SYNT_1"/>
    <property type="match status" value="1"/>
</dbReference>
<evidence type="ECO:0000256" key="4">
    <source>
        <dbReference type="ARBA" id="ARBA00022598"/>
    </source>
</evidence>
<feature type="domain" description="Mur ligase C-terminal" evidence="15">
    <location>
        <begin position="331"/>
        <end position="458"/>
    </location>
</feature>
<proteinExistence type="inferred from homology"/>
<evidence type="ECO:0000259" key="16">
    <source>
        <dbReference type="Pfam" id="PF08245"/>
    </source>
</evidence>
<dbReference type="EMBL" id="VUMB01000035">
    <property type="protein sequence ID" value="MSS41417.1"/>
    <property type="molecule type" value="Genomic_DNA"/>
</dbReference>
<evidence type="ECO:0000256" key="12">
    <source>
        <dbReference type="HAMAP-Rule" id="MF_00208"/>
    </source>
</evidence>
<evidence type="ECO:0000256" key="13">
    <source>
        <dbReference type="RuleBase" id="RU004135"/>
    </source>
</evidence>
<evidence type="ECO:0000256" key="5">
    <source>
        <dbReference type="ARBA" id="ARBA00022618"/>
    </source>
</evidence>
<comment type="cofactor">
    <cofactor evidence="12">
        <name>Mg(2+)</name>
        <dbReference type="ChEBI" id="CHEBI:18420"/>
    </cofactor>
</comment>
<dbReference type="GO" id="GO:0004326">
    <property type="term" value="F:tetrahydrofolylpolyglutamate synthase activity"/>
    <property type="evidence" value="ECO:0007669"/>
    <property type="project" value="InterPro"/>
</dbReference>
<dbReference type="Pfam" id="PF02875">
    <property type="entry name" value="Mur_ligase_C"/>
    <property type="match status" value="1"/>
</dbReference>
<comment type="PTM">
    <text evidence="12">Carboxylation is probably crucial for Mg(2+) binding and, consequently, for the gamma-phosphate positioning of ATP.</text>
</comment>
<evidence type="ECO:0000259" key="15">
    <source>
        <dbReference type="Pfam" id="PF02875"/>
    </source>
</evidence>
<comment type="similarity">
    <text evidence="2 12">Belongs to the MurCDEF family. MurE subfamily.</text>
</comment>
<keyword evidence="12" id="KW-0460">Magnesium</keyword>
<keyword evidence="4 12" id="KW-0436">Ligase</keyword>
<keyword evidence="11 12" id="KW-0961">Cell wall biogenesis/degradation</keyword>
<feature type="binding site" evidence="12">
    <location>
        <begin position="152"/>
        <end position="153"/>
    </location>
    <ligand>
        <name>UDP-N-acetyl-alpha-D-muramoyl-L-alanyl-D-glutamate</name>
        <dbReference type="ChEBI" id="CHEBI:83900"/>
    </ligand>
</feature>
<dbReference type="InterPro" id="IPR035911">
    <property type="entry name" value="MurE/MurF_N"/>
</dbReference>
<dbReference type="GO" id="GO:0071555">
    <property type="term" value="P:cell wall organization"/>
    <property type="evidence" value="ECO:0007669"/>
    <property type="project" value="UniProtKB-KW"/>
</dbReference>
<protein>
    <recommendedName>
        <fullName evidence="12">UDP-N-acetylmuramoyl-L-alanyl-D-glutamate--2,6-diaminopimelate ligase</fullName>
        <ecNumber evidence="12">6.3.2.13</ecNumber>
    </recommendedName>
    <alternativeName>
        <fullName evidence="12">Meso-A2pm-adding enzyme</fullName>
    </alternativeName>
    <alternativeName>
        <fullName evidence="12">Meso-diaminopimelate-adding enzyme</fullName>
    </alternativeName>
    <alternativeName>
        <fullName evidence="12">UDP-MurNAc-L-Ala-D-Glu:meso-diaminopimelate ligase</fullName>
    </alternativeName>
    <alternativeName>
        <fullName evidence="12">UDP-MurNAc-tripeptide synthetase</fullName>
    </alternativeName>
    <alternativeName>
        <fullName evidence="12">UDP-N-acetylmuramyl-tripeptide synthetase</fullName>
    </alternativeName>
</protein>
<dbReference type="HAMAP" id="MF_00208">
    <property type="entry name" value="MurE"/>
    <property type="match status" value="1"/>
</dbReference>
<keyword evidence="7 12" id="KW-0067">ATP-binding</keyword>
<dbReference type="InterPro" id="IPR036565">
    <property type="entry name" value="Mur-like_cat_sf"/>
</dbReference>
<dbReference type="Pfam" id="PF01225">
    <property type="entry name" value="Mur_ligase"/>
    <property type="match status" value="1"/>
</dbReference>
<feature type="domain" description="Mur ligase central" evidence="16">
    <location>
        <begin position="108"/>
        <end position="310"/>
    </location>
</feature>
<dbReference type="RefSeq" id="WP_154322307.1">
    <property type="nucleotide sequence ID" value="NZ_CAJLHJ010000015.1"/>
</dbReference>
<evidence type="ECO:0000256" key="1">
    <source>
        <dbReference type="ARBA" id="ARBA00004752"/>
    </source>
</evidence>
<dbReference type="GO" id="GO:0008360">
    <property type="term" value="P:regulation of cell shape"/>
    <property type="evidence" value="ECO:0007669"/>
    <property type="project" value="UniProtKB-KW"/>
</dbReference>
<reference evidence="17 18" key="1">
    <citation type="submission" date="2019-08" db="EMBL/GenBank/DDBJ databases">
        <title>In-depth cultivation of the pig gut microbiome towards novel bacterial diversity and tailored functional studies.</title>
        <authorList>
            <person name="Wylensek D."/>
            <person name="Hitch T.C.A."/>
            <person name="Clavel T."/>
        </authorList>
    </citation>
    <scope>NUCLEOTIDE SEQUENCE [LARGE SCALE GENOMIC DNA]</scope>
    <source>
        <strain evidence="17 18">BL-389-WT-3D</strain>
    </source>
</reference>